<keyword evidence="2" id="KW-1185">Reference proteome</keyword>
<accession>A0A443QAB4</accession>
<sequence>AGIICSSKFSPPNSKDKWLLKLQPRTVGDETGAEFIGIHLFLNSCENKNKNQQQAKYRIGILDLDSNRRFSVESSRDEGRIFEAETEDHGFKLIAPRDI</sequence>
<evidence type="ECO:0000313" key="2">
    <source>
        <dbReference type="Proteomes" id="UP000285301"/>
    </source>
</evidence>
<organism evidence="1 2">
    <name type="scientific">Dinothrombium tinctorium</name>
    <dbReference type="NCBI Taxonomy" id="1965070"/>
    <lineage>
        <taxon>Eukaryota</taxon>
        <taxon>Metazoa</taxon>
        <taxon>Ecdysozoa</taxon>
        <taxon>Arthropoda</taxon>
        <taxon>Chelicerata</taxon>
        <taxon>Arachnida</taxon>
        <taxon>Acari</taxon>
        <taxon>Acariformes</taxon>
        <taxon>Trombidiformes</taxon>
        <taxon>Prostigmata</taxon>
        <taxon>Anystina</taxon>
        <taxon>Parasitengona</taxon>
        <taxon>Trombidioidea</taxon>
        <taxon>Trombidiidae</taxon>
        <taxon>Dinothrombium</taxon>
    </lineage>
</organism>
<feature type="non-terminal residue" evidence="1">
    <location>
        <position position="1"/>
    </location>
</feature>
<dbReference type="Proteomes" id="UP000285301">
    <property type="component" value="Unassembled WGS sequence"/>
</dbReference>
<dbReference type="OrthoDB" id="6478546at2759"/>
<dbReference type="SUPFAM" id="SSF49599">
    <property type="entry name" value="TRAF domain-like"/>
    <property type="match status" value="1"/>
</dbReference>
<dbReference type="InterPro" id="IPR008974">
    <property type="entry name" value="TRAF-like"/>
</dbReference>
<gene>
    <name evidence="1" type="ORF">B4U79_05151</name>
</gene>
<feature type="non-terminal residue" evidence="1">
    <location>
        <position position="99"/>
    </location>
</feature>
<evidence type="ECO:0000313" key="1">
    <source>
        <dbReference type="EMBL" id="RWR99939.1"/>
    </source>
</evidence>
<name>A0A443QAB4_9ACAR</name>
<dbReference type="EMBL" id="NCKU01012973">
    <property type="protein sequence ID" value="RWR99939.1"/>
    <property type="molecule type" value="Genomic_DNA"/>
</dbReference>
<dbReference type="AlphaFoldDB" id="A0A443QAB4"/>
<dbReference type="Gene3D" id="2.60.210.10">
    <property type="entry name" value="Apoptosis, Tumor Necrosis Factor Receptor Associated Protein 2, Chain A"/>
    <property type="match status" value="1"/>
</dbReference>
<dbReference type="STRING" id="1965070.A0A443QAB4"/>
<comment type="caution">
    <text evidence="1">The sequence shown here is derived from an EMBL/GenBank/DDBJ whole genome shotgun (WGS) entry which is preliminary data.</text>
</comment>
<proteinExistence type="predicted"/>
<protein>
    <submittedName>
        <fullName evidence="1">Uncharacterized protein</fullName>
    </submittedName>
</protein>
<reference evidence="1 2" key="1">
    <citation type="journal article" date="2018" name="Gigascience">
        <title>Genomes of trombidid mites reveal novel predicted allergens and laterally-transferred genes associated with secondary metabolism.</title>
        <authorList>
            <person name="Dong X."/>
            <person name="Chaisiri K."/>
            <person name="Xia D."/>
            <person name="Armstrong S.D."/>
            <person name="Fang Y."/>
            <person name="Donnelly M.J."/>
            <person name="Kadowaki T."/>
            <person name="McGarry J.W."/>
            <person name="Darby A.C."/>
            <person name="Makepeace B.L."/>
        </authorList>
    </citation>
    <scope>NUCLEOTIDE SEQUENCE [LARGE SCALE GENOMIC DNA]</scope>
    <source>
        <strain evidence="1">UoL-WK</strain>
    </source>
</reference>